<dbReference type="InterPro" id="IPR019835">
    <property type="entry name" value="SWIB_domain"/>
</dbReference>
<feature type="region of interest" description="Disordered" evidence="1">
    <location>
        <begin position="1"/>
        <end position="151"/>
    </location>
</feature>
<dbReference type="EMBL" id="JAVRRJ010000007">
    <property type="protein sequence ID" value="KAK5082790.1"/>
    <property type="molecule type" value="Genomic_DNA"/>
</dbReference>
<dbReference type="InterPro" id="IPR036885">
    <property type="entry name" value="SWIB_MDM2_dom_sf"/>
</dbReference>
<accession>A0AAN7SW85</accession>
<dbReference type="InterPro" id="IPR003121">
    <property type="entry name" value="SWIB_MDM2_domain"/>
</dbReference>
<feature type="compositionally biased region" description="Basic and acidic residues" evidence="1">
    <location>
        <begin position="1"/>
        <end position="16"/>
    </location>
</feature>
<dbReference type="SUPFAM" id="SSF47592">
    <property type="entry name" value="SWIB/MDM2 domain"/>
    <property type="match status" value="1"/>
</dbReference>
<dbReference type="PROSITE" id="PS51925">
    <property type="entry name" value="SWIB_MDM2"/>
    <property type="match status" value="1"/>
</dbReference>
<dbReference type="Proteomes" id="UP001309876">
    <property type="component" value="Unassembled WGS sequence"/>
</dbReference>
<evidence type="ECO:0000313" key="3">
    <source>
        <dbReference type="EMBL" id="KAK5082790.1"/>
    </source>
</evidence>
<dbReference type="Pfam" id="PF02201">
    <property type="entry name" value="SWIB"/>
    <property type="match status" value="1"/>
</dbReference>
<dbReference type="CDD" id="cd10567">
    <property type="entry name" value="SWIB-MDM2_like"/>
    <property type="match status" value="1"/>
</dbReference>
<dbReference type="AlphaFoldDB" id="A0AAN7SW85"/>
<protein>
    <recommendedName>
        <fullName evidence="2">DM2 domain-containing protein</fullName>
    </recommendedName>
</protein>
<name>A0AAN7SW85_9EURO</name>
<gene>
    <name evidence="3" type="ORF">LTR05_006671</name>
</gene>
<evidence type="ECO:0000256" key="1">
    <source>
        <dbReference type="SAM" id="MobiDB-lite"/>
    </source>
</evidence>
<dbReference type="SMART" id="SM00151">
    <property type="entry name" value="SWIB"/>
    <property type="match status" value="1"/>
</dbReference>
<evidence type="ECO:0000313" key="4">
    <source>
        <dbReference type="Proteomes" id="UP001309876"/>
    </source>
</evidence>
<keyword evidence="4" id="KW-1185">Reference proteome</keyword>
<proteinExistence type="predicted"/>
<sequence length="226" mass="25517">MERFDIFNAKQNKDQEPVPSVETAEPPHPPPTANGHTKRVTETRSPSSARPKREADDSDLSDVVDKAPPRKKRKESSVEDDAAFAARLQAEEDRAARPTRGGTSRKAAPSKKKKVPRKKTADKVTGSDDSEVEENGAKRKVNRETGFHKPMNLSTTASDFFNTPKLSRPQVTKQVWEYIKAHDLQDPGDKRYIVCDDKLKVLLKTDKVHMFQMTKILNTHLYNPED</sequence>
<feature type="domain" description="DM2" evidence="2">
    <location>
        <begin position="146"/>
        <end position="223"/>
    </location>
</feature>
<comment type="caution">
    <text evidence="3">The sequence shown here is derived from an EMBL/GenBank/DDBJ whole genome shotgun (WGS) entry which is preliminary data.</text>
</comment>
<dbReference type="PANTHER" id="PTHR13844">
    <property type="entry name" value="SWI/SNF-RELATED MATRIX-ASSOCIATED ACTIN-DEPENDENT REGULATOR OF CHROMATIN SUBFAMILY D"/>
    <property type="match status" value="1"/>
</dbReference>
<feature type="compositionally biased region" description="Basic residues" evidence="1">
    <location>
        <begin position="108"/>
        <end position="118"/>
    </location>
</feature>
<dbReference type="Gene3D" id="1.10.245.10">
    <property type="entry name" value="SWIB/MDM2 domain"/>
    <property type="match status" value="1"/>
</dbReference>
<reference evidence="3 4" key="1">
    <citation type="submission" date="2023-08" db="EMBL/GenBank/DDBJ databases">
        <title>Black Yeasts Isolated from many extreme environments.</title>
        <authorList>
            <person name="Coleine C."/>
            <person name="Stajich J.E."/>
            <person name="Selbmann L."/>
        </authorList>
    </citation>
    <scope>NUCLEOTIDE SEQUENCE [LARGE SCALE GENOMIC DNA]</scope>
    <source>
        <strain evidence="3 4">CCFEE 5910</strain>
    </source>
</reference>
<evidence type="ECO:0000259" key="2">
    <source>
        <dbReference type="PROSITE" id="PS51925"/>
    </source>
</evidence>
<organism evidence="3 4">
    <name type="scientific">Lithohypha guttulata</name>
    <dbReference type="NCBI Taxonomy" id="1690604"/>
    <lineage>
        <taxon>Eukaryota</taxon>
        <taxon>Fungi</taxon>
        <taxon>Dikarya</taxon>
        <taxon>Ascomycota</taxon>
        <taxon>Pezizomycotina</taxon>
        <taxon>Eurotiomycetes</taxon>
        <taxon>Chaetothyriomycetidae</taxon>
        <taxon>Chaetothyriales</taxon>
        <taxon>Trichomeriaceae</taxon>
        <taxon>Lithohypha</taxon>
    </lineage>
</organism>